<comment type="caution">
    <text evidence="2">The sequence shown here is derived from an EMBL/GenBank/DDBJ whole genome shotgun (WGS) entry which is preliminary data.</text>
</comment>
<proteinExistence type="predicted"/>
<protein>
    <submittedName>
        <fullName evidence="2">Uncharacterized protein</fullName>
    </submittedName>
</protein>
<dbReference type="EMBL" id="MBFR01000779">
    <property type="protein sequence ID" value="PVU85866.1"/>
    <property type="molecule type" value="Genomic_DNA"/>
</dbReference>
<feature type="signal peptide" evidence="1">
    <location>
        <begin position="1"/>
        <end position="16"/>
    </location>
</feature>
<name>A0A2T9Y0H7_9FUNG</name>
<evidence type="ECO:0000256" key="1">
    <source>
        <dbReference type="SAM" id="SignalP"/>
    </source>
</evidence>
<keyword evidence="1" id="KW-0732">Signal</keyword>
<keyword evidence="3" id="KW-1185">Reference proteome</keyword>
<gene>
    <name evidence="2" type="ORF">BB561_006884</name>
</gene>
<evidence type="ECO:0000313" key="2">
    <source>
        <dbReference type="EMBL" id="PVU85866.1"/>
    </source>
</evidence>
<dbReference type="AlphaFoldDB" id="A0A2T9Y0H7"/>
<feature type="chain" id="PRO_5015451522" evidence="1">
    <location>
        <begin position="17"/>
        <end position="116"/>
    </location>
</feature>
<sequence length="116" mass="13306">MQRLLIILSLIAVLNALPYYSGYKINQENLPPEQKSDSIKITIPPHKKNYNYDYNILGNEDGFLNEKNIIKSNISKNKPATIESSENQNIADGTEDIIGNGSWHHKNIKNPLKNWW</sequence>
<reference evidence="2 3" key="1">
    <citation type="journal article" date="2018" name="MBio">
        <title>Comparative Genomics Reveals the Core Gene Toolbox for the Fungus-Insect Symbiosis.</title>
        <authorList>
            <person name="Wang Y."/>
            <person name="Stata M."/>
            <person name="Wang W."/>
            <person name="Stajich J.E."/>
            <person name="White M.M."/>
            <person name="Moncalvo J.M."/>
        </authorList>
    </citation>
    <scope>NUCLEOTIDE SEQUENCE [LARGE SCALE GENOMIC DNA]</scope>
    <source>
        <strain evidence="2 3">SWE-8-4</strain>
    </source>
</reference>
<dbReference type="Proteomes" id="UP000245383">
    <property type="component" value="Unassembled WGS sequence"/>
</dbReference>
<evidence type="ECO:0000313" key="3">
    <source>
        <dbReference type="Proteomes" id="UP000245383"/>
    </source>
</evidence>
<accession>A0A2T9Y0H7</accession>
<organism evidence="2 3">
    <name type="scientific">Smittium simulii</name>
    <dbReference type="NCBI Taxonomy" id="133385"/>
    <lineage>
        <taxon>Eukaryota</taxon>
        <taxon>Fungi</taxon>
        <taxon>Fungi incertae sedis</taxon>
        <taxon>Zoopagomycota</taxon>
        <taxon>Kickxellomycotina</taxon>
        <taxon>Harpellomycetes</taxon>
        <taxon>Harpellales</taxon>
        <taxon>Legeriomycetaceae</taxon>
        <taxon>Smittium</taxon>
    </lineage>
</organism>